<dbReference type="CDD" id="cd18115">
    <property type="entry name" value="ATP-synt_F1_beta_N"/>
    <property type="match status" value="1"/>
</dbReference>
<dbReference type="EC" id="7.1.2.2" evidence="11"/>
<dbReference type="EMBL" id="JAJJPB010000001">
    <property type="protein sequence ID" value="MCC9293660.1"/>
    <property type="molecule type" value="Genomic_DNA"/>
</dbReference>
<dbReference type="InterPro" id="IPR036121">
    <property type="entry name" value="ATPase_F1/V1/A1_a/bsu_N_sf"/>
</dbReference>
<evidence type="ECO:0000256" key="9">
    <source>
        <dbReference type="ARBA" id="ARBA00023196"/>
    </source>
</evidence>
<gene>
    <name evidence="11 13" type="primary">atpD</name>
    <name evidence="13" type="ORF">LN736_02090</name>
</gene>
<dbReference type="InterPro" id="IPR005722">
    <property type="entry name" value="ATP_synth_F1_bsu"/>
</dbReference>
<keyword evidence="9 11" id="KW-0139">CF(1)</keyword>
<evidence type="ECO:0000313" key="14">
    <source>
        <dbReference type="Proteomes" id="UP001165422"/>
    </source>
</evidence>
<comment type="caution">
    <text evidence="13">The sequence shown here is derived from an EMBL/GenBank/DDBJ whole genome shotgun (WGS) entry which is preliminary data.</text>
</comment>
<dbReference type="Gene3D" id="1.10.1140.10">
    <property type="entry name" value="Bovine Mitochondrial F1-atpase, Atp Synthase Beta Chain, Chain D, domain 3"/>
    <property type="match status" value="1"/>
</dbReference>
<dbReference type="InterPro" id="IPR000194">
    <property type="entry name" value="ATPase_F1/V1/A1_a/bsu_nucl-bd"/>
</dbReference>
<keyword evidence="10 11" id="KW-0066">ATP synthesis</keyword>
<proteinExistence type="inferred from homology"/>
<keyword evidence="3 11" id="KW-0813">Transport</keyword>
<keyword evidence="7 11" id="KW-0406">Ion transport</keyword>
<feature type="binding site" evidence="11">
    <location>
        <begin position="151"/>
        <end position="158"/>
    </location>
    <ligand>
        <name>ATP</name>
        <dbReference type="ChEBI" id="CHEBI:30616"/>
    </ligand>
</feature>
<evidence type="ECO:0000256" key="8">
    <source>
        <dbReference type="ARBA" id="ARBA00023136"/>
    </source>
</evidence>
<evidence type="ECO:0000256" key="5">
    <source>
        <dbReference type="ARBA" id="ARBA00022840"/>
    </source>
</evidence>
<dbReference type="SMART" id="SM00382">
    <property type="entry name" value="AAA"/>
    <property type="match status" value="1"/>
</dbReference>
<dbReference type="CDD" id="cd18110">
    <property type="entry name" value="ATP-synt_F1_beta_C"/>
    <property type="match status" value="1"/>
</dbReference>
<reference evidence="13" key="1">
    <citation type="submission" date="2021-11" db="EMBL/GenBank/DDBJ databases">
        <authorList>
            <person name="Qingchun L."/>
            <person name="Dong Z."/>
            <person name="Zongwei Q."/>
            <person name="Jia Z."/>
            <person name="Duotao L."/>
        </authorList>
    </citation>
    <scope>NUCLEOTIDE SEQUENCE</scope>
    <source>
        <strain evidence="13">WLY-B-L2</strain>
    </source>
</reference>
<dbReference type="CDD" id="cd01133">
    <property type="entry name" value="F1-ATPase_beta_CD"/>
    <property type="match status" value="1"/>
</dbReference>
<dbReference type="InterPro" id="IPR024034">
    <property type="entry name" value="ATPase_F1/V1_b/a_C"/>
</dbReference>
<dbReference type="SUPFAM" id="SSF50615">
    <property type="entry name" value="N-terminal domain of alpha and beta subunits of F1 ATP synthase"/>
    <property type="match status" value="1"/>
</dbReference>
<keyword evidence="5 11" id="KW-0067">ATP-binding</keyword>
<dbReference type="RefSeq" id="WP_229980674.1">
    <property type="nucleotide sequence ID" value="NZ_JAJJPB010000001.1"/>
</dbReference>
<dbReference type="Gene3D" id="2.40.10.170">
    <property type="match status" value="1"/>
</dbReference>
<organism evidence="13 14">
    <name type="scientific">Clostridium aromativorans</name>
    <dbReference type="NCBI Taxonomy" id="2836848"/>
    <lineage>
        <taxon>Bacteria</taxon>
        <taxon>Bacillati</taxon>
        <taxon>Bacillota</taxon>
        <taxon>Clostridia</taxon>
        <taxon>Eubacteriales</taxon>
        <taxon>Clostridiaceae</taxon>
        <taxon>Clostridium</taxon>
    </lineage>
</organism>
<dbReference type="SUPFAM" id="SSF52540">
    <property type="entry name" value="P-loop containing nucleoside triphosphate hydrolases"/>
    <property type="match status" value="1"/>
</dbReference>
<keyword evidence="6 11" id="KW-1278">Translocase</keyword>
<evidence type="ECO:0000256" key="11">
    <source>
        <dbReference type="HAMAP-Rule" id="MF_01347"/>
    </source>
</evidence>
<evidence type="ECO:0000256" key="4">
    <source>
        <dbReference type="ARBA" id="ARBA00022741"/>
    </source>
</evidence>
<dbReference type="InterPro" id="IPR027417">
    <property type="entry name" value="P-loop_NTPase"/>
</dbReference>
<keyword evidence="11" id="KW-1003">Cell membrane</keyword>
<dbReference type="InterPro" id="IPR055190">
    <property type="entry name" value="ATP-synt_VA_C"/>
</dbReference>
<evidence type="ECO:0000256" key="3">
    <source>
        <dbReference type="ARBA" id="ARBA00022448"/>
    </source>
</evidence>
<comment type="function">
    <text evidence="11">Produces ATP from ADP in the presence of a proton gradient across the membrane. The catalytic sites are hosted primarily by the beta subunits.</text>
</comment>
<comment type="catalytic activity">
    <reaction evidence="11">
        <text>ATP + H2O + 4 H(+)(in) = ADP + phosphate + 5 H(+)(out)</text>
        <dbReference type="Rhea" id="RHEA:57720"/>
        <dbReference type="ChEBI" id="CHEBI:15377"/>
        <dbReference type="ChEBI" id="CHEBI:15378"/>
        <dbReference type="ChEBI" id="CHEBI:30616"/>
        <dbReference type="ChEBI" id="CHEBI:43474"/>
        <dbReference type="ChEBI" id="CHEBI:456216"/>
        <dbReference type="EC" id="7.1.2.2"/>
    </reaction>
</comment>
<protein>
    <recommendedName>
        <fullName evidence="11">ATP synthase subunit beta</fullName>
        <ecNumber evidence="11">7.1.2.2</ecNumber>
    </recommendedName>
    <alternativeName>
        <fullName evidence="11">ATP synthase F1 sector subunit beta</fullName>
    </alternativeName>
    <alternativeName>
        <fullName evidence="11">F-ATPase subunit beta</fullName>
    </alternativeName>
</protein>
<evidence type="ECO:0000259" key="12">
    <source>
        <dbReference type="SMART" id="SM00382"/>
    </source>
</evidence>
<dbReference type="InterPro" id="IPR050053">
    <property type="entry name" value="ATPase_alpha/beta_chains"/>
</dbReference>
<dbReference type="InterPro" id="IPR003593">
    <property type="entry name" value="AAA+_ATPase"/>
</dbReference>
<evidence type="ECO:0000256" key="2">
    <source>
        <dbReference type="ARBA" id="ARBA00008936"/>
    </source>
</evidence>
<dbReference type="PANTHER" id="PTHR15184">
    <property type="entry name" value="ATP SYNTHASE"/>
    <property type="match status" value="1"/>
</dbReference>
<sequence>MPNIGKVIQVIGPVVDIKFNTENLPNIYNAIDIQSGDKKIVTEVAQHLGDDIVRTISMESTDGLVRGMEAVDTGSPISVPVGEQVLGRLFNMLGQPIDEKGEVKSDKYYPIHRPAPSFEDQSVKPEMFETGIKVIDLIAPYQRGGKIGLFGGAGVGKTVIIQELINNIAKEHGGLSVFTGVGERTREGNDLYYEMQDSGVINKTALVFGQMNEPPGARMRVALTGLTMAEYFRDQGQDVLLFIDNIFRFTQAGSEVSALLGRIPSAVGYQPTLATEMGALQERITSTKQGSITSVQAVYVPADDLTDPAPATTFTHLDATTVLSRSISELGIYPAVDPLASTSRILDPRIVGEEHYKVASGVKNILERYSELQDIIAILGVDELSEEDRLVVLRARRIQRFLSQPFTVAEQFTGYKGEYVPIKETIRGFKEILEGKYDDLPEAAFLFKGTIDSVVKAAKNMAQS</sequence>
<evidence type="ECO:0000256" key="6">
    <source>
        <dbReference type="ARBA" id="ARBA00022967"/>
    </source>
</evidence>
<keyword evidence="4 11" id="KW-0547">Nucleotide-binding</keyword>
<evidence type="ECO:0000313" key="13">
    <source>
        <dbReference type="EMBL" id="MCC9293660.1"/>
    </source>
</evidence>
<dbReference type="PROSITE" id="PS00152">
    <property type="entry name" value="ATPASE_ALPHA_BETA"/>
    <property type="match status" value="1"/>
</dbReference>
<dbReference type="Proteomes" id="UP001165422">
    <property type="component" value="Unassembled WGS sequence"/>
</dbReference>
<evidence type="ECO:0000256" key="7">
    <source>
        <dbReference type="ARBA" id="ARBA00023065"/>
    </source>
</evidence>
<dbReference type="NCBIfam" id="TIGR01039">
    <property type="entry name" value="atpD"/>
    <property type="match status" value="1"/>
</dbReference>
<keyword evidence="11" id="KW-0375">Hydrogen ion transport</keyword>
<dbReference type="Pfam" id="PF00006">
    <property type="entry name" value="ATP-synt_ab"/>
    <property type="match status" value="1"/>
</dbReference>
<dbReference type="Gene3D" id="3.40.50.300">
    <property type="entry name" value="P-loop containing nucleotide triphosphate hydrolases"/>
    <property type="match status" value="1"/>
</dbReference>
<dbReference type="SUPFAM" id="SSF47917">
    <property type="entry name" value="C-terminal domain of alpha and beta subunits of F1 ATP synthase"/>
    <property type="match status" value="1"/>
</dbReference>
<evidence type="ECO:0000256" key="1">
    <source>
        <dbReference type="ARBA" id="ARBA00004370"/>
    </source>
</evidence>
<evidence type="ECO:0000256" key="10">
    <source>
        <dbReference type="ARBA" id="ARBA00023310"/>
    </source>
</evidence>
<dbReference type="PANTHER" id="PTHR15184:SF71">
    <property type="entry name" value="ATP SYNTHASE SUBUNIT BETA, MITOCHONDRIAL"/>
    <property type="match status" value="1"/>
</dbReference>
<dbReference type="Pfam" id="PF02874">
    <property type="entry name" value="ATP-synt_ab_N"/>
    <property type="match status" value="1"/>
</dbReference>
<dbReference type="HAMAP" id="MF_01347">
    <property type="entry name" value="ATP_synth_beta_bact"/>
    <property type="match status" value="1"/>
</dbReference>
<keyword evidence="14" id="KW-1185">Reference proteome</keyword>
<keyword evidence="8 11" id="KW-0472">Membrane</keyword>
<name>A0ABS8N3I1_9CLOT</name>
<comment type="subcellular location">
    <subcellularLocation>
        <location evidence="11">Cell membrane</location>
        <topology evidence="11">Peripheral membrane protein</topology>
    </subcellularLocation>
    <subcellularLocation>
        <location evidence="1">Membrane</location>
    </subcellularLocation>
</comment>
<feature type="domain" description="AAA+ ATPase" evidence="12">
    <location>
        <begin position="143"/>
        <end position="406"/>
    </location>
</feature>
<comment type="similarity">
    <text evidence="2 11">Belongs to the ATPase alpha/beta chains family.</text>
</comment>
<dbReference type="Pfam" id="PF22919">
    <property type="entry name" value="ATP-synt_VA_C"/>
    <property type="match status" value="1"/>
</dbReference>
<accession>A0ABS8N3I1</accession>
<dbReference type="InterPro" id="IPR004100">
    <property type="entry name" value="ATPase_F1/V1/A1_a/bsu_N"/>
</dbReference>
<dbReference type="InterPro" id="IPR020003">
    <property type="entry name" value="ATPase_a/bsu_AS"/>
</dbReference>